<dbReference type="Pfam" id="PF01648">
    <property type="entry name" value="ACPS"/>
    <property type="match status" value="1"/>
</dbReference>
<dbReference type="PANTHER" id="PTHR12215">
    <property type="entry name" value="PHOSPHOPANTETHEINE TRANSFERASE"/>
    <property type="match status" value="1"/>
</dbReference>
<evidence type="ECO:0000259" key="3">
    <source>
        <dbReference type="Pfam" id="PF01648"/>
    </source>
</evidence>
<evidence type="ECO:0000256" key="2">
    <source>
        <dbReference type="ARBA" id="ARBA00022679"/>
    </source>
</evidence>
<dbReference type="SUPFAM" id="SSF56214">
    <property type="entry name" value="4'-phosphopantetheinyl transferase"/>
    <property type="match status" value="2"/>
</dbReference>
<sequence>MGTEACDTSEVHIWALRIPAGVSESSLDLSVLDERERRRLADLIHGCDRTLYGFAHVALRAALSGLTGVAPDALRFTRAPCPCCGEPHGRPVLTSASVEFSLSHSKDLVLIAVAPVAIGIDAEPVAEPEVAEQLAPLLHPSERAEVEAAALEDRPAAFARLWARKEAYLKGLGTGLGRGLAADDVRGDLPGWRLTDLPLAAGCAAAVAVNSPRSRTTRIHRALPAYPDMASLES</sequence>
<evidence type="ECO:0000313" key="4">
    <source>
        <dbReference type="EMBL" id="BAW27684.1"/>
    </source>
</evidence>
<dbReference type="GO" id="GO:0000287">
    <property type="term" value="F:magnesium ion binding"/>
    <property type="evidence" value="ECO:0007669"/>
    <property type="project" value="InterPro"/>
</dbReference>
<dbReference type="Gene3D" id="3.90.470.20">
    <property type="entry name" value="4'-phosphopantetheinyl transferase domain"/>
    <property type="match status" value="1"/>
</dbReference>
<name>A0A1L7NQI2_9ACTN</name>
<accession>A0A1L7NQI2</accession>
<protein>
    <submittedName>
        <fullName evidence="4">Phosphopantetheinyl transferase</fullName>
    </submittedName>
</protein>
<organism evidence="4">
    <name type="scientific">Streptomyces sp. SoC090715LN-17</name>
    <dbReference type="NCBI Taxonomy" id="1898652"/>
    <lineage>
        <taxon>Bacteria</taxon>
        <taxon>Bacillati</taxon>
        <taxon>Actinomycetota</taxon>
        <taxon>Actinomycetes</taxon>
        <taxon>Kitasatosporales</taxon>
        <taxon>Streptomycetaceae</taxon>
        <taxon>Streptomyces</taxon>
    </lineage>
</organism>
<proteinExistence type="inferred from homology"/>
<dbReference type="PANTHER" id="PTHR12215:SF10">
    <property type="entry name" value="L-AMINOADIPATE-SEMIALDEHYDE DEHYDROGENASE-PHOSPHOPANTETHEINYL TRANSFERASE"/>
    <property type="match status" value="1"/>
</dbReference>
<feature type="domain" description="4'-phosphopantetheinyl transferase" evidence="3">
    <location>
        <begin position="117"/>
        <end position="184"/>
    </location>
</feature>
<dbReference type="InterPro" id="IPR050559">
    <property type="entry name" value="P-Pant_transferase_sf"/>
</dbReference>
<dbReference type="GO" id="GO:0008897">
    <property type="term" value="F:holo-[acyl-carrier-protein] synthase activity"/>
    <property type="evidence" value="ECO:0007669"/>
    <property type="project" value="InterPro"/>
</dbReference>
<reference evidence="4" key="1">
    <citation type="journal article" date="2017" name="ACS Chem. Biol.">
        <title>Genome Mining of Amino Group Carrier Protein-Mediated Machinery: Discovery and Biosynthetic Characterization of a Natural Product with Unique Hydrazone Unit.</title>
        <authorList>
            <person name="Matsuda K."/>
            <person name="Hasebe F."/>
            <person name="Shiwa Y."/>
            <person name="Kanesaki Y."/>
            <person name="Tomita T."/>
            <person name="Yoshikawa H."/>
            <person name="Shin-ya K."/>
            <person name="Kuzuyama T."/>
            <person name="Nishiyama M."/>
        </authorList>
    </citation>
    <scope>NUCLEOTIDE SEQUENCE</scope>
    <source>
        <strain evidence="4">SoC090715LN-17</strain>
    </source>
</reference>
<dbReference type="InterPro" id="IPR008278">
    <property type="entry name" value="4-PPantetheinyl_Trfase_dom"/>
</dbReference>
<dbReference type="GO" id="GO:0005829">
    <property type="term" value="C:cytosol"/>
    <property type="evidence" value="ECO:0007669"/>
    <property type="project" value="TreeGrafter"/>
</dbReference>
<dbReference type="EMBL" id="LC177423">
    <property type="protein sequence ID" value="BAW27684.1"/>
    <property type="molecule type" value="Genomic_DNA"/>
</dbReference>
<dbReference type="AlphaFoldDB" id="A0A1L7NQI2"/>
<keyword evidence="2 4" id="KW-0808">Transferase</keyword>
<dbReference type="GO" id="GO:0019878">
    <property type="term" value="P:lysine biosynthetic process via aminoadipic acid"/>
    <property type="evidence" value="ECO:0007669"/>
    <property type="project" value="TreeGrafter"/>
</dbReference>
<evidence type="ECO:0000256" key="1">
    <source>
        <dbReference type="ARBA" id="ARBA00010990"/>
    </source>
</evidence>
<dbReference type="InterPro" id="IPR037143">
    <property type="entry name" value="4-PPantetheinyl_Trfase_dom_sf"/>
</dbReference>
<comment type="similarity">
    <text evidence="1">Belongs to the P-Pant transferase superfamily. Gsp/Sfp/HetI/AcpT family.</text>
</comment>